<evidence type="ECO:0000313" key="3">
    <source>
        <dbReference type="EMBL" id="PQM48896.1"/>
    </source>
</evidence>
<feature type="domain" description="Peptidase C51" evidence="1">
    <location>
        <begin position="81"/>
        <end position="172"/>
    </location>
</feature>
<accession>A0A1S1N7S0</accession>
<evidence type="ECO:0000313" key="2">
    <source>
        <dbReference type="EMBL" id="OHU95459.1"/>
    </source>
</evidence>
<organism evidence="2 4">
    <name type="scientific">Mycobacterium talmoniae</name>
    <dbReference type="NCBI Taxonomy" id="1858794"/>
    <lineage>
        <taxon>Bacteria</taxon>
        <taxon>Bacillati</taxon>
        <taxon>Actinomycetota</taxon>
        <taxon>Actinomycetes</taxon>
        <taxon>Mycobacteriales</taxon>
        <taxon>Mycobacteriaceae</taxon>
        <taxon>Mycobacterium</taxon>
    </lineage>
</organism>
<evidence type="ECO:0000313" key="5">
    <source>
        <dbReference type="Proteomes" id="UP000238296"/>
    </source>
</evidence>
<dbReference type="InterPro" id="IPR007921">
    <property type="entry name" value="CHAP_dom"/>
</dbReference>
<proteinExistence type="predicted"/>
<reference evidence="3 5" key="2">
    <citation type="journal article" date="2017" name="Int. J. Syst. Evol. Microbiol.">
        <title>Mycobacterium talmoniae sp. nov., a slowly growing mycobacterium isolated from human respiratory samples.</title>
        <authorList>
            <person name="Davidson R.M."/>
            <person name="DeGroote M.A."/>
            <person name="Marola J.L."/>
            <person name="Buss S."/>
            <person name="Jones V."/>
            <person name="McNeil M.R."/>
            <person name="Freifeld A.G."/>
            <person name="Elaine Epperson L."/>
            <person name="Hasan N.A."/>
            <person name="Jackson M."/>
            <person name="Iwen P.C."/>
            <person name="Salfinger M."/>
            <person name="Strong M."/>
        </authorList>
    </citation>
    <scope>NUCLEOTIDE SEQUENCE [LARGE SCALE GENOMIC DNA]</scope>
    <source>
        <strain evidence="3 5">ATCC BAA-2683</strain>
    </source>
</reference>
<dbReference type="EMBL" id="PPEA01000127">
    <property type="protein sequence ID" value="PQM48896.1"/>
    <property type="molecule type" value="Genomic_DNA"/>
</dbReference>
<comment type="caution">
    <text evidence="2">The sequence shown here is derived from an EMBL/GenBank/DDBJ whole genome shotgun (WGS) entry which is preliminary data.</text>
</comment>
<evidence type="ECO:0000313" key="4">
    <source>
        <dbReference type="Proteomes" id="UP000179734"/>
    </source>
</evidence>
<protein>
    <recommendedName>
        <fullName evidence="1">Peptidase C51 domain-containing protein</fullName>
    </recommendedName>
</protein>
<dbReference type="EMBL" id="MLQM01000188">
    <property type="protein sequence ID" value="OHU95459.1"/>
    <property type="molecule type" value="Genomic_DNA"/>
</dbReference>
<dbReference type="Proteomes" id="UP000238296">
    <property type="component" value="Unassembled WGS sequence"/>
</dbReference>
<dbReference type="Pfam" id="PF05257">
    <property type="entry name" value="CHAP"/>
    <property type="match status" value="1"/>
</dbReference>
<reference evidence="2 4" key="1">
    <citation type="submission" date="2016-10" db="EMBL/GenBank/DDBJ databases">
        <title>Genome sequence of Mycobacterium talmonii.</title>
        <authorList>
            <person name="Greninger A.L."/>
            <person name="Elliott B."/>
            <person name="Vasireddy S."/>
            <person name="Vasireddy R."/>
        </authorList>
    </citation>
    <scope>NUCLEOTIDE SEQUENCE [LARGE SCALE GENOMIC DNA]</scope>
    <source>
        <strain evidence="2">MO-5499</strain>
        <strain evidence="4">NE-TNMC-100812</strain>
    </source>
</reference>
<dbReference type="Proteomes" id="UP000179734">
    <property type="component" value="Unassembled WGS sequence"/>
</dbReference>
<dbReference type="AlphaFoldDB" id="A0A1S1N7S0"/>
<gene>
    <name evidence="2" type="ORF">BKN37_23165</name>
    <name evidence="3" type="ORF">C1Y40_00895</name>
</gene>
<reference evidence="3" key="3">
    <citation type="submission" date="2018-01" db="EMBL/GenBank/DDBJ databases">
        <authorList>
            <person name="Gaut B.S."/>
            <person name="Morton B.R."/>
            <person name="Clegg M.T."/>
            <person name="Duvall M.R."/>
        </authorList>
    </citation>
    <scope>NUCLEOTIDE SEQUENCE</scope>
    <source>
        <strain evidence="3">ATCC BAA-2683</strain>
    </source>
</reference>
<keyword evidence="4" id="KW-1185">Reference proteome</keyword>
<evidence type="ECO:0000259" key="1">
    <source>
        <dbReference type="Pfam" id="PF05257"/>
    </source>
</evidence>
<dbReference type="RefSeq" id="WP_071029286.1">
    <property type="nucleotide sequence ID" value="NZ_MLQM01000188.1"/>
</dbReference>
<sequence length="196" mass="21298">MSTTVSRRRLWLPAMVIVVAGATALLCWGPRWHHPKAIEGTRLTSFPTVDTTGLNPAQVAVVDQLRDQFHADQPKTFYSQGNDEPWCADFVSWVMQASGHPLANPNSDSWRIPGVGTLQDYYQSTGRFRPADSGYLPQVADVVMYSDASPFHQHTNIVVADDAGTVTTVGGNEFGGVSIHRFALADDPGVVGFGLL</sequence>
<name>A0A1S1N7S0_9MYCO</name>